<keyword evidence="1" id="KW-0472">Membrane</keyword>
<evidence type="ECO:0000313" key="3">
    <source>
        <dbReference type="Proteomes" id="UP000193719"/>
    </source>
</evidence>
<name>A0A1Y1V308_9FUNG</name>
<evidence type="ECO:0000313" key="2">
    <source>
        <dbReference type="EMBL" id="ORX46162.1"/>
    </source>
</evidence>
<evidence type="ECO:0000256" key="1">
    <source>
        <dbReference type="SAM" id="Phobius"/>
    </source>
</evidence>
<proteinExistence type="predicted"/>
<dbReference type="EMBL" id="MCFH01000036">
    <property type="protein sequence ID" value="ORX46162.1"/>
    <property type="molecule type" value="Genomic_DNA"/>
</dbReference>
<accession>A0A1Y1V308</accession>
<reference evidence="2 3" key="2">
    <citation type="submission" date="2016-08" db="EMBL/GenBank/DDBJ databases">
        <title>Pervasive Adenine N6-methylation of Active Genes in Fungi.</title>
        <authorList>
            <consortium name="DOE Joint Genome Institute"/>
            <person name="Mondo S.J."/>
            <person name="Dannebaum R.O."/>
            <person name="Kuo R.C."/>
            <person name="Labutti K."/>
            <person name="Haridas S."/>
            <person name="Kuo A."/>
            <person name="Salamov A."/>
            <person name="Ahrendt S.R."/>
            <person name="Lipzen A."/>
            <person name="Sullivan W."/>
            <person name="Andreopoulos W.B."/>
            <person name="Clum A."/>
            <person name="Lindquist E."/>
            <person name="Daum C."/>
            <person name="Ramamoorthy G.K."/>
            <person name="Gryganskyi A."/>
            <person name="Culley D."/>
            <person name="Magnuson J.K."/>
            <person name="James T.Y."/>
            <person name="O'Malley M.A."/>
            <person name="Stajich J.E."/>
            <person name="Spatafora J.W."/>
            <person name="Visel A."/>
            <person name="Grigoriev I.V."/>
        </authorList>
    </citation>
    <scope>NUCLEOTIDE SEQUENCE [LARGE SCALE GENOMIC DNA]</scope>
    <source>
        <strain evidence="3">finn</strain>
    </source>
</reference>
<comment type="caution">
    <text evidence="2">The sequence shown here is derived from an EMBL/GenBank/DDBJ whole genome shotgun (WGS) entry which is preliminary data.</text>
</comment>
<feature type="transmembrane region" description="Helical" evidence="1">
    <location>
        <begin position="17"/>
        <end position="35"/>
    </location>
</feature>
<dbReference type="AlphaFoldDB" id="A0A1Y1V308"/>
<protein>
    <submittedName>
        <fullName evidence="2">Uncharacterized protein</fullName>
    </submittedName>
</protein>
<gene>
    <name evidence="2" type="ORF">BCR36DRAFT_104628</name>
</gene>
<keyword evidence="3" id="KW-1185">Reference proteome</keyword>
<keyword evidence="1" id="KW-0812">Transmembrane</keyword>
<reference evidence="2 3" key="1">
    <citation type="submission" date="2016-08" db="EMBL/GenBank/DDBJ databases">
        <title>Genomes of anaerobic fungi encode conserved fungal cellulosomes for biomass hydrolysis.</title>
        <authorList>
            <consortium name="DOE Joint Genome Institute"/>
            <person name="Haitjema C.H."/>
            <person name="Gilmore S.P."/>
            <person name="Henske J.K."/>
            <person name="Solomon K.V."/>
            <person name="De Groot R."/>
            <person name="Kuo A."/>
            <person name="Mondo S.J."/>
            <person name="Salamov A.A."/>
            <person name="Labutti K."/>
            <person name="Zhao Z."/>
            <person name="Chiniquy J."/>
            <person name="Barry K."/>
            <person name="Brewer H.M."/>
            <person name="Purvine S.O."/>
            <person name="Wright A.T."/>
            <person name="Boxma B."/>
            <person name="Van Alen T."/>
            <person name="Hackstein J.H."/>
            <person name="Baker S.E."/>
            <person name="Grigoriev I.V."/>
            <person name="O'Malley M.A."/>
        </authorList>
    </citation>
    <scope>NUCLEOTIDE SEQUENCE [LARGE SCALE GENOMIC DNA]</scope>
    <source>
        <strain evidence="3">finn</strain>
    </source>
</reference>
<sequence>MIIYYDECLIPLYSIRFLYKIQLLVTFLLFCYCYTKESCLLLKLIIKSGIIIK</sequence>
<dbReference type="Proteomes" id="UP000193719">
    <property type="component" value="Unassembled WGS sequence"/>
</dbReference>
<organism evidence="2 3">
    <name type="scientific">Piromyces finnis</name>
    <dbReference type="NCBI Taxonomy" id="1754191"/>
    <lineage>
        <taxon>Eukaryota</taxon>
        <taxon>Fungi</taxon>
        <taxon>Fungi incertae sedis</taxon>
        <taxon>Chytridiomycota</taxon>
        <taxon>Chytridiomycota incertae sedis</taxon>
        <taxon>Neocallimastigomycetes</taxon>
        <taxon>Neocallimastigales</taxon>
        <taxon>Neocallimastigaceae</taxon>
        <taxon>Piromyces</taxon>
    </lineage>
</organism>
<keyword evidence="1" id="KW-1133">Transmembrane helix</keyword>